<accession>A0A7J8BSA0</accession>
<protein>
    <submittedName>
        <fullName evidence="2">Uncharacterized protein</fullName>
    </submittedName>
</protein>
<gene>
    <name evidence="2" type="ORF">HJG63_009665</name>
</gene>
<evidence type="ECO:0000313" key="3">
    <source>
        <dbReference type="Proteomes" id="UP000593571"/>
    </source>
</evidence>
<keyword evidence="3" id="KW-1185">Reference proteome</keyword>
<sequence length="149" mass="15135">MPLPPAQSPWSGGAHAGAGWGPTPASTSGLTLDAKRGRPVPAAGSGLWQVPAPAPSHPRVVRDVCRGPWASHCVGSGARDLTQGVPAVVGATGGRGAGGSHSLCLGALFPACHCQLGTTACRWEFRGASWHPPMPTRLGTGQPRVTFVH</sequence>
<evidence type="ECO:0000256" key="1">
    <source>
        <dbReference type="SAM" id="MobiDB-lite"/>
    </source>
</evidence>
<proteinExistence type="predicted"/>
<dbReference type="EMBL" id="JACASE010000016">
    <property type="protein sequence ID" value="KAF6401628.1"/>
    <property type="molecule type" value="Genomic_DNA"/>
</dbReference>
<feature type="region of interest" description="Disordered" evidence="1">
    <location>
        <begin position="1"/>
        <end position="55"/>
    </location>
</feature>
<evidence type="ECO:0000313" key="2">
    <source>
        <dbReference type="EMBL" id="KAF6401628.1"/>
    </source>
</evidence>
<dbReference type="Proteomes" id="UP000593571">
    <property type="component" value="Unassembled WGS sequence"/>
</dbReference>
<dbReference type="AlphaFoldDB" id="A0A7J8BSA0"/>
<reference evidence="2 3" key="1">
    <citation type="journal article" date="2020" name="Nature">
        <title>Six reference-quality genomes reveal evolution of bat adaptations.</title>
        <authorList>
            <person name="Jebb D."/>
            <person name="Huang Z."/>
            <person name="Pippel M."/>
            <person name="Hughes G.M."/>
            <person name="Lavrichenko K."/>
            <person name="Devanna P."/>
            <person name="Winkler S."/>
            <person name="Jermiin L.S."/>
            <person name="Skirmuntt E.C."/>
            <person name="Katzourakis A."/>
            <person name="Burkitt-Gray L."/>
            <person name="Ray D.A."/>
            <person name="Sullivan K.A.M."/>
            <person name="Roscito J.G."/>
            <person name="Kirilenko B.M."/>
            <person name="Davalos L.M."/>
            <person name="Corthals A.P."/>
            <person name="Power M.L."/>
            <person name="Jones G."/>
            <person name="Ransome R.D."/>
            <person name="Dechmann D.K.N."/>
            <person name="Locatelli A.G."/>
            <person name="Puechmaille S.J."/>
            <person name="Fedrigo O."/>
            <person name="Jarvis E.D."/>
            <person name="Hiller M."/>
            <person name="Vernes S.C."/>
            <person name="Myers E.W."/>
            <person name="Teeling E.C."/>
        </authorList>
    </citation>
    <scope>NUCLEOTIDE SEQUENCE [LARGE SCALE GENOMIC DNA]</scope>
    <source>
        <strain evidence="2">MRouAeg1</strain>
        <tissue evidence="2">Muscle</tissue>
    </source>
</reference>
<organism evidence="2 3">
    <name type="scientific">Rousettus aegyptiacus</name>
    <name type="common">Egyptian fruit bat</name>
    <name type="synonym">Pteropus aegyptiacus</name>
    <dbReference type="NCBI Taxonomy" id="9407"/>
    <lineage>
        <taxon>Eukaryota</taxon>
        <taxon>Metazoa</taxon>
        <taxon>Chordata</taxon>
        <taxon>Craniata</taxon>
        <taxon>Vertebrata</taxon>
        <taxon>Euteleostomi</taxon>
        <taxon>Mammalia</taxon>
        <taxon>Eutheria</taxon>
        <taxon>Laurasiatheria</taxon>
        <taxon>Chiroptera</taxon>
        <taxon>Yinpterochiroptera</taxon>
        <taxon>Pteropodoidea</taxon>
        <taxon>Pteropodidae</taxon>
        <taxon>Rousettinae</taxon>
        <taxon>Rousettus</taxon>
    </lineage>
</organism>
<name>A0A7J8BSA0_ROUAE</name>
<comment type="caution">
    <text evidence="2">The sequence shown here is derived from an EMBL/GenBank/DDBJ whole genome shotgun (WGS) entry which is preliminary data.</text>
</comment>